<evidence type="ECO:0000313" key="2">
    <source>
        <dbReference type="EMBL" id="CAG8571219.1"/>
    </source>
</evidence>
<dbReference type="AlphaFoldDB" id="A0A9N9BMK7"/>
<dbReference type="CDD" id="cd18186">
    <property type="entry name" value="BTB_POZ_ZBTB_KLHL-like"/>
    <property type="match status" value="1"/>
</dbReference>
<proteinExistence type="predicted"/>
<dbReference type="InterPro" id="IPR011333">
    <property type="entry name" value="SKP1/BTB/POZ_sf"/>
</dbReference>
<name>A0A9N9BMK7_9GLOM</name>
<dbReference type="PANTHER" id="PTHR24413">
    <property type="entry name" value="SPECKLE-TYPE POZ PROTEIN"/>
    <property type="match status" value="1"/>
</dbReference>
<dbReference type="Pfam" id="PF00651">
    <property type="entry name" value="BTB"/>
    <property type="match status" value="1"/>
</dbReference>
<accession>A0A9N9BMK7</accession>
<keyword evidence="3" id="KW-1185">Reference proteome</keyword>
<dbReference type="InterPro" id="IPR000210">
    <property type="entry name" value="BTB/POZ_dom"/>
</dbReference>
<dbReference type="PROSITE" id="PS50097">
    <property type="entry name" value="BTB"/>
    <property type="match status" value="1"/>
</dbReference>
<protein>
    <submittedName>
        <fullName evidence="2">10265_t:CDS:1</fullName>
    </submittedName>
</protein>
<dbReference type="Gene3D" id="3.30.710.10">
    <property type="entry name" value="Potassium Channel Kv1.1, Chain A"/>
    <property type="match status" value="1"/>
</dbReference>
<sequence>MATCSLPNILIIEIAALFKDSEDQNVSIKVGQGNNVKTFTAHSVILRARSPYFKVAFSQLWARQENGIISMDKPNIRPVIFEKILGYIYTGEIILPLESEDILDILIAADELMLEALINSIQNCIVSEGMNWIKENFIKVQQLKKDLKAYYFAPKLYPKEKMEGYAPKRSIKVDNLMDVSERSRNMAKVTNAYEHSVDIDNEEYEITSHNHQVEYTPIEQAYSRKKQRKP</sequence>
<organism evidence="2 3">
    <name type="scientific">Ambispora gerdemannii</name>
    <dbReference type="NCBI Taxonomy" id="144530"/>
    <lineage>
        <taxon>Eukaryota</taxon>
        <taxon>Fungi</taxon>
        <taxon>Fungi incertae sedis</taxon>
        <taxon>Mucoromycota</taxon>
        <taxon>Glomeromycotina</taxon>
        <taxon>Glomeromycetes</taxon>
        <taxon>Archaeosporales</taxon>
        <taxon>Ambisporaceae</taxon>
        <taxon>Ambispora</taxon>
    </lineage>
</organism>
<dbReference type="OrthoDB" id="408604at2759"/>
<feature type="domain" description="BTB" evidence="1">
    <location>
        <begin position="24"/>
        <end position="97"/>
    </location>
</feature>
<gene>
    <name evidence="2" type="ORF">AGERDE_LOCUS7646</name>
</gene>
<dbReference type="Proteomes" id="UP000789831">
    <property type="component" value="Unassembled WGS sequence"/>
</dbReference>
<reference evidence="2" key="1">
    <citation type="submission" date="2021-06" db="EMBL/GenBank/DDBJ databases">
        <authorList>
            <person name="Kallberg Y."/>
            <person name="Tangrot J."/>
            <person name="Rosling A."/>
        </authorList>
    </citation>
    <scope>NUCLEOTIDE SEQUENCE</scope>
    <source>
        <strain evidence="2">MT106</strain>
    </source>
</reference>
<evidence type="ECO:0000259" key="1">
    <source>
        <dbReference type="PROSITE" id="PS50097"/>
    </source>
</evidence>
<dbReference type="EMBL" id="CAJVPL010001440">
    <property type="protein sequence ID" value="CAG8571219.1"/>
    <property type="molecule type" value="Genomic_DNA"/>
</dbReference>
<evidence type="ECO:0000313" key="3">
    <source>
        <dbReference type="Proteomes" id="UP000789831"/>
    </source>
</evidence>
<dbReference type="SUPFAM" id="SSF54695">
    <property type="entry name" value="POZ domain"/>
    <property type="match status" value="1"/>
</dbReference>
<dbReference type="SMART" id="SM00225">
    <property type="entry name" value="BTB"/>
    <property type="match status" value="1"/>
</dbReference>
<comment type="caution">
    <text evidence="2">The sequence shown here is derived from an EMBL/GenBank/DDBJ whole genome shotgun (WGS) entry which is preliminary data.</text>
</comment>